<comment type="catalytic activity">
    <reaction evidence="7">
        <text>ATP + H2O = ADP + phosphate + H(+)</text>
        <dbReference type="Rhea" id="RHEA:13065"/>
        <dbReference type="ChEBI" id="CHEBI:15377"/>
        <dbReference type="ChEBI" id="CHEBI:15378"/>
        <dbReference type="ChEBI" id="CHEBI:30616"/>
        <dbReference type="ChEBI" id="CHEBI:43474"/>
        <dbReference type="ChEBI" id="CHEBI:456216"/>
        <dbReference type="EC" id="3.6.4.13"/>
    </reaction>
</comment>
<dbReference type="InterPro" id="IPR001650">
    <property type="entry name" value="Helicase_C-like"/>
</dbReference>
<evidence type="ECO:0000256" key="2">
    <source>
        <dbReference type="ARBA" id="ARBA00022801"/>
    </source>
</evidence>
<feature type="compositionally biased region" description="Acidic residues" evidence="8">
    <location>
        <begin position="638"/>
        <end position="647"/>
    </location>
</feature>
<evidence type="ECO:0000256" key="1">
    <source>
        <dbReference type="ARBA" id="ARBA00022741"/>
    </source>
</evidence>
<dbReference type="CDD" id="cd18787">
    <property type="entry name" value="SF2_C_DEAD"/>
    <property type="match status" value="1"/>
</dbReference>
<dbReference type="Gene3D" id="3.40.50.300">
    <property type="entry name" value="P-loop containing nucleotide triphosphate hydrolases"/>
    <property type="match status" value="2"/>
</dbReference>
<sequence>MSSKSEQEKTDAWKFSYLPLSYRTQQGLMSSKFVTMTAIQKASLPHSLAGRDVLGAAKTGSGKTLAFLIPVLELLWRVGWTNLDGLGALVLSPTRELALQTFEVLCQIGKKHNQISAGLVIGGGTHLEREQECIGNMNILIATPGRLLQHMDQTPNFNTSNLQILVLDEADRMLDLGFKKELNAILENLPIQRQTLLFSATQSASVSQLARLSLKEPEFVSVHAQSVWSTPSRMQQYYSVFPLQDKINMLWTFLRKNTNSKILVFFSTQKEVRYINESFRLLRPGIPVMHLHGKMSQMKREKVFFRFQEMESAVLFATDVAARGLDFKKIDWVLQFDCPEDVDTYIHRCGRTARYKDKGSALLFLLPSEIKMVELLKARKIPIEESHPNSADVMDINNPLQELLLQHNEIKYLAQKALRAYLKSVHLMQNKEVFNFDALPYQEFSKSMGLIGVPQIKLVQTAKVDKNELRNQEKLERLFNNAEASEKESIIPVRPKKVQRNKVQKLLDRKNTTVFSEAAMKLIEPEESEDILVKKTENQAHLQDFGELKKRKDRGPTIDTLDLEVDNKINFYEKAKQDIDAVDPSDKREYMQKVRERKLKKKEQEKEEERSLRPNQYSATLAETVDSEEEFVGKEYYSSDEDEEEQEQYNPRPPPNKRQRNF</sequence>
<dbReference type="EMBL" id="GIBP01000920">
    <property type="protein sequence ID" value="NDV29889.1"/>
    <property type="molecule type" value="Transcribed_RNA"/>
</dbReference>
<dbReference type="InterPro" id="IPR027417">
    <property type="entry name" value="P-loop_NTPase"/>
</dbReference>
<dbReference type="CDD" id="cd17941">
    <property type="entry name" value="DEADc_DDX10"/>
    <property type="match status" value="1"/>
</dbReference>
<dbReference type="InterPro" id="IPR011545">
    <property type="entry name" value="DEAD/DEAH_box_helicase_dom"/>
</dbReference>
<comment type="domain">
    <text evidence="7">The Q motif is unique to and characteristic of the DEAD box family of RNA helicases and controls ATP binding and hydrolysis.</text>
</comment>
<keyword evidence="3 6" id="KW-0347">Helicase</keyword>
<dbReference type="SUPFAM" id="SSF52540">
    <property type="entry name" value="P-loop containing nucleoside triphosphate hydrolases"/>
    <property type="match status" value="1"/>
</dbReference>
<dbReference type="PROSITE" id="PS51192">
    <property type="entry name" value="HELICASE_ATP_BIND_1"/>
    <property type="match status" value="1"/>
</dbReference>
<dbReference type="GO" id="GO:0003724">
    <property type="term" value="F:RNA helicase activity"/>
    <property type="evidence" value="ECO:0007669"/>
    <property type="project" value="UniProtKB-EC"/>
</dbReference>
<dbReference type="GO" id="GO:0016787">
    <property type="term" value="F:hydrolase activity"/>
    <property type="evidence" value="ECO:0007669"/>
    <property type="project" value="UniProtKB-KW"/>
</dbReference>
<comment type="function">
    <text evidence="7">RNA helicase.</text>
</comment>
<reference evidence="11" key="1">
    <citation type="journal article" date="2020" name="J. Eukaryot. Microbiol.">
        <title>De novo Sequencing, Assembly and Annotation of the Transcriptome for the Free-Living Testate Amoeba Arcella intermedia.</title>
        <authorList>
            <person name="Ribeiro G.M."/>
            <person name="Porfirio-Sousa A.L."/>
            <person name="Maurer-Alcala X.X."/>
            <person name="Katz L.A."/>
            <person name="Lahr D.J.G."/>
        </authorList>
    </citation>
    <scope>NUCLEOTIDE SEQUENCE</scope>
</reference>
<dbReference type="EC" id="3.6.4.13" evidence="7"/>
<feature type="domain" description="Helicase C-terminal" evidence="10">
    <location>
        <begin position="233"/>
        <end position="394"/>
    </location>
</feature>
<dbReference type="InterPro" id="IPR014001">
    <property type="entry name" value="Helicase_ATP-bd"/>
</dbReference>
<dbReference type="PANTHER" id="PTHR24031">
    <property type="entry name" value="RNA HELICASE"/>
    <property type="match status" value="1"/>
</dbReference>
<protein>
    <recommendedName>
        <fullName evidence="7">ATP-dependent RNA helicase</fullName>
        <ecNumber evidence="7">3.6.4.13</ecNumber>
    </recommendedName>
</protein>
<dbReference type="SMART" id="SM01178">
    <property type="entry name" value="DUF4217"/>
    <property type="match status" value="1"/>
</dbReference>
<comment type="similarity">
    <text evidence="6">Belongs to the DEAD box helicase family.</text>
</comment>
<proteinExistence type="inferred from homology"/>
<keyword evidence="1 6" id="KW-0547">Nucleotide-binding</keyword>
<dbReference type="AlphaFoldDB" id="A0A6B2KYR2"/>
<evidence type="ECO:0000256" key="8">
    <source>
        <dbReference type="SAM" id="MobiDB-lite"/>
    </source>
</evidence>
<name>A0A6B2KYR2_9EUKA</name>
<dbReference type="GO" id="GO:0005524">
    <property type="term" value="F:ATP binding"/>
    <property type="evidence" value="ECO:0007669"/>
    <property type="project" value="UniProtKB-UniRule"/>
</dbReference>
<feature type="compositionally biased region" description="Basic and acidic residues" evidence="8">
    <location>
        <begin position="602"/>
        <end position="612"/>
    </location>
</feature>
<evidence type="ECO:0000259" key="9">
    <source>
        <dbReference type="PROSITE" id="PS51192"/>
    </source>
</evidence>
<evidence type="ECO:0000256" key="6">
    <source>
        <dbReference type="RuleBase" id="RU000492"/>
    </source>
</evidence>
<evidence type="ECO:0000256" key="4">
    <source>
        <dbReference type="ARBA" id="ARBA00022840"/>
    </source>
</evidence>
<keyword evidence="4 6" id="KW-0067">ATP-binding</keyword>
<dbReference type="SMART" id="SM00487">
    <property type="entry name" value="DEXDc"/>
    <property type="match status" value="1"/>
</dbReference>
<keyword evidence="5 7" id="KW-0694">RNA-binding</keyword>
<evidence type="ECO:0000259" key="10">
    <source>
        <dbReference type="PROSITE" id="PS51194"/>
    </source>
</evidence>
<evidence type="ECO:0000256" key="5">
    <source>
        <dbReference type="ARBA" id="ARBA00022884"/>
    </source>
</evidence>
<evidence type="ECO:0000313" key="11">
    <source>
        <dbReference type="EMBL" id="NDV29889.1"/>
    </source>
</evidence>
<accession>A0A6B2KYR2</accession>
<evidence type="ECO:0000256" key="3">
    <source>
        <dbReference type="ARBA" id="ARBA00022806"/>
    </source>
</evidence>
<dbReference type="Pfam" id="PF00271">
    <property type="entry name" value="Helicase_C"/>
    <property type="match status" value="1"/>
</dbReference>
<dbReference type="InterPro" id="IPR025313">
    <property type="entry name" value="SPB4-like_CTE"/>
</dbReference>
<evidence type="ECO:0000256" key="7">
    <source>
        <dbReference type="RuleBase" id="RU365068"/>
    </source>
</evidence>
<organism evidence="11">
    <name type="scientific">Arcella intermedia</name>
    <dbReference type="NCBI Taxonomy" id="1963864"/>
    <lineage>
        <taxon>Eukaryota</taxon>
        <taxon>Amoebozoa</taxon>
        <taxon>Tubulinea</taxon>
        <taxon>Elardia</taxon>
        <taxon>Arcellinida</taxon>
        <taxon>Sphaerothecina</taxon>
        <taxon>Arcellidae</taxon>
        <taxon>Arcella</taxon>
    </lineage>
</organism>
<dbReference type="GO" id="GO:0003723">
    <property type="term" value="F:RNA binding"/>
    <property type="evidence" value="ECO:0007669"/>
    <property type="project" value="UniProtKB-UniRule"/>
</dbReference>
<dbReference type="Pfam" id="PF00270">
    <property type="entry name" value="DEAD"/>
    <property type="match status" value="1"/>
</dbReference>
<dbReference type="SMART" id="SM00490">
    <property type="entry name" value="HELICc"/>
    <property type="match status" value="1"/>
</dbReference>
<keyword evidence="2 6" id="KW-0378">Hydrolase</keyword>
<dbReference type="InterPro" id="IPR000629">
    <property type="entry name" value="RNA-helicase_DEAD-box_CS"/>
</dbReference>
<feature type="region of interest" description="Disordered" evidence="8">
    <location>
        <begin position="594"/>
        <end position="662"/>
    </location>
</feature>
<feature type="domain" description="Helicase ATP-binding" evidence="9">
    <location>
        <begin position="44"/>
        <end position="220"/>
    </location>
</feature>
<dbReference type="PROSITE" id="PS00039">
    <property type="entry name" value="DEAD_ATP_HELICASE"/>
    <property type="match status" value="1"/>
</dbReference>
<dbReference type="Pfam" id="PF13959">
    <property type="entry name" value="CTE_SPB4"/>
    <property type="match status" value="1"/>
</dbReference>
<dbReference type="PROSITE" id="PS51194">
    <property type="entry name" value="HELICASE_CTER"/>
    <property type="match status" value="1"/>
</dbReference>